<accession>A0A364LJT9</accession>
<name>A0A364LJT9_9GAMM</name>
<comment type="caution">
    <text evidence="1">The sequence shown here is derived from an EMBL/GenBank/DDBJ whole genome shotgun (WGS) entry which is preliminary data.</text>
</comment>
<evidence type="ECO:0000313" key="2">
    <source>
        <dbReference type="Proteomes" id="UP000249458"/>
    </source>
</evidence>
<gene>
    <name evidence="1" type="ORF">B1207_08220</name>
</gene>
<reference evidence="1 2" key="1">
    <citation type="submission" date="2017-02" db="EMBL/GenBank/DDBJ databases">
        <title>Legionella quilivanii strain from human: case report and whole genome sequencing analysis.</title>
        <authorList>
            <person name="Lalancette C."/>
            <person name="Leduc J.-M."/>
            <person name="Levesque S."/>
            <person name="Fournier E."/>
            <person name="Saoud J."/>
            <person name="Faucher S.P."/>
            <person name="Bernard K."/>
            <person name="Martineau C."/>
            <person name="Longtin J."/>
        </authorList>
    </citation>
    <scope>NUCLEOTIDE SEQUENCE [LARGE SCALE GENOMIC DNA]</scope>
    <source>
        <strain evidence="1 2">ID143958</strain>
    </source>
</reference>
<proteinExistence type="predicted"/>
<dbReference type="AlphaFoldDB" id="A0A364LJT9"/>
<organism evidence="1 2">
    <name type="scientific">Legionella quinlivanii</name>
    <dbReference type="NCBI Taxonomy" id="45073"/>
    <lineage>
        <taxon>Bacteria</taxon>
        <taxon>Pseudomonadati</taxon>
        <taxon>Pseudomonadota</taxon>
        <taxon>Gammaproteobacteria</taxon>
        <taxon>Legionellales</taxon>
        <taxon>Legionellaceae</taxon>
        <taxon>Legionella</taxon>
    </lineage>
</organism>
<dbReference type="EMBL" id="MVJN01000005">
    <property type="protein sequence ID" value="RAP36774.1"/>
    <property type="molecule type" value="Genomic_DNA"/>
</dbReference>
<protein>
    <submittedName>
        <fullName evidence="1">Uncharacterized protein</fullName>
    </submittedName>
</protein>
<sequence length="61" mass="6759">MWFAKFEYKFGGGELKEDPPLPAIKLRNLVLPAKAGIHSSIGIIASSEMDPRLRGDSLIYI</sequence>
<evidence type="ECO:0000313" key="1">
    <source>
        <dbReference type="EMBL" id="RAP36774.1"/>
    </source>
</evidence>
<dbReference type="Proteomes" id="UP000249458">
    <property type="component" value="Unassembled WGS sequence"/>
</dbReference>